<dbReference type="Gene3D" id="2.60.40.10">
    <property type="entry name" value="Immunoglobulins"/>
    <property type="match status" value="2"/>
</dbReference>
<accession>A0AAD1WI73</accession>
<dbReference type="EMBL" id="OW240918">
    <property type="protein sequence ID" value="CAH2307273.1"/>
    <property type="molecule type" value="Genomic_DNA"/>
</dbReference>
<reference evidence="9" key="1">
    <citation type="submission" date="2022-03" db="EMBL/GenBank/DDBJ databases">
        <authorList>
            <person name="Alioto T."/>
            <person name="Alioto T."/>
            <person name="Gomez Garrido J."/>
        </authorList>
    </citation>
    <scope>NUCLEOTIDE SEQUENCE</scope>
</reference>
<keyword evidence="2" id="KW-0812">Transmembrane</keyword>
<evidence type="ECO:0000256" key="2">
    <source>
        <dbReference type="ARBA" id="ARBA00022692"/>
    </source>
</evidence>
<comment type="subcellular location">
    <subcellularLocation>
        <location evidence="1">Membrane</location>
        <topology evidence="1">Single-pass membrane protein</topology>
    </subcellularLocation>
</comment>
<gene>
    <name evidence="9" type="ORF">PECUL_23A006410</name>
</gene>
<dbReference type="InterPro" id="IPR036116">
    <property type="entry name" value="FN3_sf"/>
</dbReference>
<dbReference type="PANTHER" id="PTHR23037">
    <property type="entry name" value="CYTOKINE RECEPTOR"/>
    <property type="match status" value="1"/>
</dbReference>
<feature type="region of interest" description="Disordered" evidence="7">
    <location>
        <begin position="555"/>
        <end position="576"/>
    </location>
</feature>
<proteinExistence type="predicted"/>
<name>A0AAD1WI73_PELCU</name>
<feature type="chain" id="PRO_5042075085" evidence="8">
    <location>
        <begin position="43"/>
        <end position="590"/>
    </location>
</feature>
<evidence type="ECO:0000256" key="8">
    <source>
        <dbReference type="SAM" id="SignalP"/>
    </source>
</evidence>
<dbReference type="AlphaFoldDB" id="A0AAD1WI73"/>
<dbReference type="GO" id="GO:0004896">
    <property type="term" value="F:cytokine receptor activity"/>
    <property type="evidence" value="ECO:0007669"/>
    <property type="project" value="InterPro"/>
</dbReference>
<protein>
    <submittedName>
        <fullName evidence="9">Interleukin-21 receptor</fullName>
    </submittedName>
</protein>
<feature type="compositionally biased region" description="Polar residues" evidence="7">
    <location>
        <begin position="557"/>
        <end position="571"/>
    </location>
</feature>
<evidence type="ECO:0000256" key="1">
    <source>
        <dbReference type="ARBA" id="ARBA00004167"/>
    </source>
</evidence>
<keyword evidence="4" id="KW-1133">Transmembrane helix</keyword>
<feature type="signal peptide" evidence="8">
    <location>
        <begin position="1"/>
        <end position="42"/>
    </location>
</feature>
<dbReference type="PROSITE" id="PS01355">
    <property type="entry name" value="HEMATOPO_REC_S_F1"/>
    <property type="match status" value="1"/>
</dbReference>
<feature type="region of interest" description="Disordered" evidence="7">
    <location>
        <begin position="424"/>
        <end position="447"/>
    </location>
</feature>
<dbReference type="Proteomes" id="UP001295444">
    <property type="component" value="Chromosome 07"/>
</dbReference>
<dbReference type="PANTHER" id="PTHR23037:SF7">
    <property type="entry name" value="INTERLEUKIN-21 RECEPTOR"/>
    <property type="match status" value="1"/>
</dbReference>
<keyword evidence="5" id="KW-0472">Membrane</keyword>
<evidence type="ECO:0000313" key="10">
    <source>
        <dbReference type="Proteomes" id="UP001295444"/>
    </source>
</evidence>
<evidence type="ECO:0000313" key="9">
    <source>
        <dbReference type="EMBL" id="CAH2307273.1"/>
    </source>
</evidence>
<organism evidence="9 10">
    <name type="scientific">Pelobates cultripes</name>
    <name type="common">Western spadefoot toad</name>
    <dbReference type="NCBI Taxonomy" id="61616"/>
    <lineage>
        <taxon>Eukaryota</taxon>
        <taxon>Metazoa</taxon>
        <taxon>Chordata</taxon>
        <taxon>Craniata</taxon>
        <taxon>Vertebrata</taxon>
        <taxon>Euteleostomi</taxon>
        <taxon>Amphibia</taxon>
        <taxon>Batrachia</taxon>
        <taxon>Anura</taxon>
        <taxon>Pelobatoidea</taxon>
        <taxon>Pelobatidae</taxon>
        <taxon>Pelobates</taxon>
    </lineage>
</organism>
<evidence type="ECO:0000256" key="4">
    <source>
        <dbReference type="ARBA" id="ARBA00022989"/>
    </source>
</evidence>
<keyword evidence="3 8" id="KW-0732">Signal</keyword>
<keyword evidence="10" id="KW-1185">Reference proteome</keyword>
<evidence type="ECO:0000256" key="5">
    <source>
        <dbReference type="ARBA" id="ARBA00023136"/>
    </source>
</evidence>
<dbReference type="SUPFAM" id="SSF49265">
    <property type="entry name" value="Fibronectin type III"/>
    <property type="match status" value="2"/>
</dbReference>
<keyword evidence="6 9" id="KW-0675">Receptor</keyword>
<evidence type="ECO:0000256" key="7">
    <source>
        <dbReference type="SAM" id="MobiDB-lite"/>
    </source>
</evidence>
<sequence>MNCQNGQSQERSHHKITMNMKTANYIAPLLLLLCSAVLFTNACEDFRCTVDYINTLTCNVYKEKEKRMNISYQLSARWILKDLEEEDSCEFIQLDNQQEYICNLSMDLVGADDTYWISVNKTVFGENISSECGPFFFRKTIHPRAPFNLTVSIFETYYNVSWNTDYESLEYMFLHGEMGYELNYKKQKDTWKSPKSIHILEDDKNVVLLMATFDKNEDYVARVRAKPRNGSIYNGLWSEWSPSVKWSTQTDGFFSEGFWRSVEIKVILGIGAFIAFVLILMPLKLPQKLWKTLCGLVPNPEPFFKPLYLGHNGDFKSWLGSSNYTTGLHFEGGLVLPDFVEIYSQTLYKHVSKTSLRDMENHEKLLPKTCCNLHSHDCRKCRFPSCTGSLFIEHAPIDTVTVTDEGSLCCPHCLSSNISPNNAHNDTEEINSDDGYPPVNIDSSNENLPSSLVARQSNTEVPINSSEEHRLCSMENLMKDKVNILDFIAIPDEEWKMQDSLSQDEENLFYIAERYPSFSPSSGNSEEFRFREICIDMDTIDSGYVDSECGSPVESEFGNNDLSPKISSSESYHQDEECRTNYVKQWVPSN</sequence>
<evidence type="ECO:0000256" key="3">
    <source>
        <dbReference type="ARBA" id="ARBA00022729"/>
    </source>
</evidence>
<evidence type="ECO:0000256" key="6">
    <source>
        <dbReference type="ARBA" id="ARBA00023170"/>
    </source>
</evidence>
<dbReference type="InterPro" id="IPR013783">
    <property type="entry name" value="Ig-like_fold"/>
</dbReference>
<dbReference type="InterPro" id="IPR003531">
    <property type="entry name" value="Hempt_rcpt_S_F1_CS"/>
</dbReference>
<dbReference type="GO" id="GO:0009897">
    <property type="term" value="C:external side of plasma membrane"/>
    <property type="evidence" value="ECO:0007669"/>
    <property type="project" value="TreeGrafter"/>
</dbReference>